<reference evidence="1" key="1">
    <citation type="submission" date="2013-02" db="EMBL/GenBank/DDBJ databases">
        <title>Comparative genomics of Borrelia species.</title>
        <authorList>
            <person name="Schwan T.G."/>
            <person name="Raffel S.J."/>
            <person name="Porcella S.F."/>
        </authorList>
    </citation>
    <scope>NUCLEOTIDE SEQUENCE</scope>
    <source>
        <strain evidence="1">FR64b</strain>
        <plasmid evidence="1">unnamed</plasmid>
    </source>
</reference>
<protein>
    <submittedName>
        <fullName evidence="1">Putative plasmid partition protein</fullName>
    </submittedName>
</protein>
<gene>
    <name evidence="1" type="ORF">BOM_1010</name>
</gene>
<dbReference type="HOGENOM" id="CLU_3180909_0_0_12"/>
<sequence length="46" mass="5538">MDMSKDMVILNDREEGLMSVSQEEEYENYKHALKKAWSMILKIKFK</sequence>
<organism evidence="1">
    <name type="scientific">Borrelia miyamotoi FR64b</name>
    <dbReference type="NCBI Taxonomy" id="1292392"/>
    <lineage>
        <taxon>Bacteria</taxon>
        <taxon>Pseudomonadati</taxon>
        <taxon>Spirochaetota</taxon>
        <taxon>Spirochaetia</taxon>
        <taxon>Spirochaetales</taxon>
        <taxon>Borreliaceae</taxon>
        <taxon>Borrelia</taxon>
    </lineage>
</organism>
<keyword evidence="1" id="KW-0614">Plasmid</keyword>
<evidence type="ECO:0000313" key="1">
    <source>
        <dbReference type="EMBL" id="AHH05553.1"/>
    </source>
</evidence>
<geneLocation type="plasmid" evidence="1">
    <name>unnamed</name>
</geneLocation>
<proteinExistence type="predicted"/>
<dbReference type="EMBL" id="CP004222">
    <property type="protein sequence ID" value="AHH05553.1"/>
    <property type="molecule type" value="Genomic_DNA"/>
</dbReference>
<dbReference type="AlphaFoldDB" id="W5SFV2"/>
<accession>W5SFV2</accession>
<name>W5SFV2_9SPIR</name>